<dbReference type="InterPro" id="IPR001296">
    <property type="entry name" value="Glyco_trans_1"/>
</dbReference>
<dbReference type="Gene3D" id="3.40.50.2000">
    <property type="entry name" value="Glycogen Phosphorylase B"/>
    <property type="match status" value="2"/>
</dbReference>
<name>A0A368JLF5_9BACT</name>
<feature type="domain" description="Glycosyl transferase family 1" evidence="1">
    <location>
        <begin position="195"/>
        <end position="358"/>
    </location>
</feature>
<dbReference type="PANTHER" id="PTHR45947">
    <property type="entry name" value="SULFOQUINOVOSYL TRANSFERASE SQD2"/>
    <property type="match status" value="1"/>
</dbReference>
<dbReference type="SUPFAM" id="SSF53756">
    <property type="entry name" value="UDP-Glycosyltransferase/glycogen phosphorylase"/>
    <property type="match status" value="1"/>
</dbReference>
<dbReference type="PANTHER" id="PTHR45947:SF3">
    <property type="entry name" value="SULFOQUINOVOSYL TRANSFERASE SQD2"/>
    <property type="match status" value="1"/>
</dbReference>
<dbReference type="CDD" id="cd03808">
    <property type="entry name" value="GT4_CapM-like"/>
    <property type="match status" value="1"/>
</dbReference>
<dbReference type="InterPro" id="IPR028098">
    <property type="entry name" value="Glyco_trans_4-like_N"/>
</dbReference>
<dbReference type="Pfam" id="PF13439">
    <property type="entry name" value="Glyco_transf_4"/>
    <property type="match status" value="1"/>
</dbReference>
<reference evidence="3 4" key="1">
    <citation type="submission" date="2018-07" db="EMBL/GenBank/DDBJ databases">
        <title>Genome analysis of Larkinella rosea.</title>
        <authorList>
            <person name="Zhou Z."/>
            <person name="Wang G."/>
        </authorList>
    </citation>
    <scope>NUCLEOTIDE SEQUENCE [LARGE SCALE GENOMIC DNA]</scope>
    <source>
        <strain evidence="4">zzj9</strain>
    </source>
</reference>
<dbReference type="OrthoDB" id="9790710at2"/>
<evidence type="ECO:0000313" key="3">
    <source>
        <dbReference type="EMBL" id="RCR68362.1"/>
    </source>
</evidence>
<dbReference type="EMBL" id="QOWE01000013">
    <property type="protein sequence ID" value="RCR68362.1"/>
    <property type="molecule type" value="Genomic_DNA"/>
</dbReference>
<dbReference type="AlphaFoldDB" id="A0A368JLF5"/>
<evidence type="ECO:0000259" key="2">
    <source>
        <dbReference type="Pfam" id="PF13439"/>
    </source>
</evidence>
<dbReference type="Pfam" id="PF00534">
    <property type="entry name" value="Glycos_transf_1"/>
    <property type="match status" value="1"/>
</dbReference>
<dbReference type="InterPro" id="IPR050194">
    <property type="entry name" value="Glycosyltransferase_grp1"/>
</dbReference>
<evidence type="ECO:0000313" key="4">
    <source>
        <dbReference type="Proteomes" id="UP000253383"/>
    </source>
</evidence>
<keyword evidence="4" id="KW-1185">Reference proteome</keyword>
<accession>A0A368JLF5</accession>
<proteinExistence type="predicted"/>
<gene>
    <name evidence="3" type="ORF">DUE52_16520</name>
</gene>
<keyword evidence="3" id="KW-0808">Transferase</keyword>
<dbReference type="RefSeq" id="WP_114407138.1">
    <property type="nucleotide sequence ID" value="NZ_QOWE01000013.1"/>
</dbReference>
<sequence>MNRNHTLVQTFSVPVSLVFIEGQVPLLNKYCLTTHVITSGGRTLTEFAERYQIRYDTVPYTRSVTPLHDLFCLWRTYQIFRRIKPVIVHGNTPKAGLLSMLAARLAGVPVRVYEIHGFPFESRKGPIRWLLMSLERLSCQAATHVLAVSNSLRTKAVNQHIVPAKTVTVPHNGSCNGVDALHRFNPATLDSEKVWRLKQTHDLQGPVVGFVGRLTRDKGIIELAMAWKMIREDFPNVTLLLIGPPELEISHEKEIIDALVGDTRARQIGFVPDVEYYYALLDFLLLPTYREGFGNVVLEAAAMEVPSIVSRVTGTVDAVVENETGLFCEPYSAASLAAQIRFYLNNKEKIREHGRNARVRVLRDFDPVDVWKAKYAVYEKALQSAGFLPFPSEKARC</sequence>
<evidence type="ECO:0000259" key="1">
    <source>
        <dbReference type="Pfam" id="PF00534"/>
    </source>
</evidence>
<dbReference type="GO" id="GO:0016757">
    <property type="term" value="F:glycosyltransferase activity"/>
    <property type="evidence" value="ECO:0007669"/>
    <property type="project" value="InterPro"/>
</dbReference>
<comment type="caution">
    <text evidence="3">The sequence shown here is derived from an EMBL/GenBank/DDBJ whole genome shotgun (WGS) entry which is preliminary data.</text>
</comment>
<protein>
    <submittedName>
        <fullName evidence="3">Glycosyltransferase family 1 protein</fullName>
    </submittedName>
</protein>
<feature type="domain" description="Glycosyltransferase subfamily 4-like N-terminal" evidence="2">
    <location>
        <begin position="34"/>
        <end position="173"/>
    </location>
</feature>
<dbReference type="Proteomes" id="UP000253383">
    <property type="component" value="Unassembled WGS sequence"/>
</dbReference>
<organism evidence="3 4">
    <name type="scientific">Larkinella punicea</name>
    <dbReference type="NCBI Taxonomy" id="2315727"/>
    <lineage>
        <taxon>Bacteria</taxon>
        <taxon>Pseudomonadati</taxon>
        <taxon>Bacteroidota</taxon>
        <taxon>Cytophagia</taxon>
        <taxon>Cytophagales</taxon>
        <taxon>Spirosomataceae</taxon>
        <taxon>Larkinella</taxon>
    </lineage>
</organism>